<dbReference type="PROSITE" id="PS51123">
    <property type="entry name" value="OMPA_2"/>
    <property type="match status" value="1"/>
</dbReference>
<dbReference type="Proteomes" id="UP000536509">
    <property type="component" value="Unassembled WGS sequence"/>
</dbReference>
<feature type="signal peptide" evidence="2">
    <location>
        <begin position="1"/>
        <end position="20"/>
    </location>
</feature>
<evidence type="ECO:0000259" key="3">
    <source>
        <dbReference type="PROSITE" id="PS51123"/>
    </source>
</evidence>
<dbReference type="Gene3D" id="3.30.1330.60">
    <property type="entry name" value="OmpA-like domain"/>
    <property type="match status" value="2"/>
</dbReference>
<sequence length="256" mass="29868">MKKIGLILLLLLPISGFTQKQFEVFFDFNKDFPNQSSILALNEWIANNKDIEITKLLGFCDSIDTRNYNKHLAERRIESVRELLEKSGLKFNINLEKIAFGKDFKQSKIQAENRRVTIFYAEIQAKITESEFSKQLKNSKAGETIKLPNIYFFNNSARIVPKSETILYDLLCAMEENPKLKIEIQGHICCQTETDKNDVSTARARAIYNYLLRNKIDRKRMRFKGFGVSRPIHKIPERNETEADENRRVEILILEN</sequence>
<organism evidence="4 5">
    <name type="scientific">Flavobacterium rivulicola</name>
    <dbReference type="NCBI Taxonomy" id="2732161"/>
    <lineage>
        <taxon>Bacteria</taxon>
        <taxon>Pseudomonadati</taxon>
        <taxon>Bacteroidota</taxon>
        <taxon>Flavobacteriia</taxon>
        <taxon>Flavobacteriales</taxon>
        <taxon>Flavobacteriaceae</taxon>
        <taxon>Flavobacterium</taxon>
    </lineage>
</organism>
<dbReference type="InterPro" id="IPR006665">
    <property type="entry name" value="OmpA-like"/>
</dbReference>
<dbReference type="EMBL" id="JABEVX010000007">
    <property type="protein sequence ID" value="NNT72820.1"/>
    <property type="molecule type" value="Genomic_DNA"/>
</dbReference>
<dbReference type="SUPFAM" id="SSF103088">
    <property type="entry name" value="OmpA-like"/>
    <property type="match status" value="2"/>
</dbReference>
<dbReference type="RefSeq" id="WP_171222980.1">
    <property type="nucleotide sequence ID" value="NZ_CP121446.1"/>
</dbReference>
<keyword evidence="1" id="KW-0472">Membrane</keyword>
<dbReference type="CDD" id="cd07185">
    <property type="entry name" value="OmpA_C-like"/>
    <property type="match status" value="1"/>
</dbReference>
<accession>A0A7Y3RB16</accession>
<evidence type="ECO:0000256" key="1">
    <source>
        <dbReference type="PROSITE-ProRule" id="PRU00473"/>
    </source>
</evidence>
<evidence type="ECO:0000313" key="4">
    <source>
        <dbReference type="EMBL" id="NNT72820.1"/>
    </source>
</evidence>
<proteinExistence type="predicted"/>
<evidence type="ECO:0000313" key="5">
    <source>
        <dbReference type="Proteomes" id="UP000536509"/>
    </source>
</evidence>
<comment type="caution">
    <text evidence="4">The sequence shown here is derived from an EMBL/GenBank/DDBJ whole genome shotgun (WGS) entry which is preliminary data.</text>
</comment>
<dbReference type="PANTHER" id="PTHR30329:SF21">
    <property type="entry name" value="LIPOPROTEIN YIAD-RELATED"/>
    <property type="match status" value="1"/>
</dbReference>
<feature type="domain" description="OmpA-like" evidence="3">
    <location>
        <begin position="141"/>
        <end position="256"/>
    </location>
</feature>
<protein>
    <submittedName>
        <fullName evidence="4">OmpA family protein</fullName>
    </submittedName>
</protein>
<dbReference type="PANTHER" id="PTHR30329">
    <property type="entry name" value="STATOR ELEMENT OF FLAGELLAR MOTOR COMPLEX"/>
    <property type="match status" value="1"/>
</dbReference>
<reference evidence="4 5" key="1">
    <citation type="submission" date="2020-05" db="EMBL/GenBank/DDBJ databases">
        <title>Draft genome of Flavobacterium sp. IMCC34852.</title>
        <authorList>
            <person name="Song J."/>
            <person name="Cho J.-C."/>
        </authorList>
    </citation>
    <scope>NUCLEOTIDE SEQUENCE [LARGE SCALE GENOMIC DNA]</scope>
    <source>
        <strain evidence="4 5">IMCC34852</strain>
    </source>
</reference>
<dbReference type="InterPro" id="IPR036737">
    <property type="entry name" value="OmpA-like_sf"/>
</dbReference>
<keyword evidence="2" id="KW-0732">Signal</keyword>
<dbReference type="Pfam" id="PF00691">
    <property type="entry name" value="OmpA"/>
    <property type="match status" value="1"/>
</dbReference>
<name>A0A7Y3RB16_9FLAO</name>
<keyword evidence="5" id="KW-1185">Reference proteome</keyword>
<gene>
    <name evidence="4" type="ORF">HKT18_11385</name>
</gene>
<dbReference type="AlphaFoldDB" id="A0A7Y3RB16"/>
<evidence type="ECO:0000256" key="2">
    <source>
        <dbReference type="SAM" id="SignalP"/>
    </source>
</evidence>
<dbReference type="InterPro" id="IPR050330">
    <property type="entry name" value="Bact_OuterMem_StrucFunc"/>
</dbReference>
<dbReference type="GO" id="GO:0016020">
    <property type="term" value="C:membrane"/>
    <property type="evidence" value="ECO:0007669"/>
    <property type="project" value="UniProtKB-UniRule"/>
</dbReference>
<feature type="chain" id="PRO_5031157013" evidence="2">
    <location>
        <begin position="21"/>
        <end position="256"/>
    </location>
</feature>